<reference evidence="1 2" key="1">
    <citation type="submission" date="2009-02" db="EMBL/GenBank/DDBJ databases">
        <title>The Genome Sequence of Fusobacterium sp. 3_1_5R.</title>
        <authorList>
            <consortium name="The Broad Institute Genome Sequencing Platform"/>
            <person name="Ward D."/>
            <person name="Young S.K."/>
            <person name="Kodira C.D."/>
            <person name="Zeng Q."/>
            <person name="Koehrsen M."/>
            <person name="Alvarado L."/>
            <person name="Berlin A."/>
            <person name="Borenstein D."/>
            <person name="Chen Z."/>
            <person name="Engels R."/>
            <person name="Freedman E."/>
            <person name="Gellesch M."/>
            <person name="Goldberg J."/>
            <person name="Griggs A."/>
            <person name="Gujja S."/>
            <person name="Heiman D."/>
            <person name="Hepburn T."/>
            <person name="Howarth C."/>
            <person name="Jen D."/>
            <person name="Larson L."/>
            <person name="Lewis B."/>
            <person name="Mehta T."/>
            <person name="Park D."/>
            <person name="Pearson M."/>
            <person name="Roberts A."/>
            <person name="Saif S."/>
            <person name="Shea T."/>
            <person name="Shenoy N."/>
            <person name="Sisk P."/>
            <person name="Stolte C."/>
            <person name="Sykes S."/>
            <person name="Walk T."/>
            <person name="White J."/>
            <person name="Yandava C."/>
            <person name="Allen-Vercoe E."/>
            <person name="Strauss J."/>
            <person name="Ambrose C."/>
            <person name="Lander E."/>
            <person name="Nusbaum C."/>
            <person name="Galagan J."/>
            <person name="Birren B."/>
        </authorList>
    </citation>
    <scope>NUCLEOTIDE SEQUENCE [LARGE SCALE GENOMIC DNA]</scope>
    <source>
        <strain evidence="1 2">3_1_5R</strain>
    </source>
</reference>
<sequence>MKKVKRLKKFILIFLFEKELHMNYEGLDSKSLVLNLLGQDANIQVNKKILLTLGLEQAFYLSYLINQYKYFLAEGSLREDDSFYASNSDISLFSTLNNSQIQRVKKILVEKGFFKISIEGIPSVTYYYLNFEKILQIVASEKTNLELAYKNVYQNETINFEISSEESISLLEKLTYKELRFFCKENKIKYNGNDTKRDLIYKIVENKNPSLLSTAYFSTVDDISTTSGSEIRPLSKMGCSEDPSGFKTRPLVDTKSIPNLKQIKQKKNHDHEEHDLEFDFEKIFHELGVNYTKTNQESIERLLQKMKPHEIEHYIRELYQNIKENPNVKDINALFSAKIQKQECQINTSKKKEIETLSKPKPTAKTTYTREDIKNELAKYNILYQRSLFEKVKEEFFKVASKEDAEYIFEIIDNDITGFTSLTQLYREWIKVLFPSEGGKL</sequence>
<name>E5BI10_9FUSO</name>
<evidence type="ECO:0000313" key="1">
    <source>
        <dbReference type="EMBL" id="EFS22133.1"/>
    </source>
</evidence>
<proteinExistence type="predicted"/>
<evidence type="ECO:0000313" key="2">
    <source>
        <dbReference type="Proteomes" id="UP000002975"/>
    </source>
</evidence>
<dbReference type="HOGENOM" id="CLU_051324_0_0_0"/>
<dbReference type="BioCyc" id="FSP469605-HMP:GTSP-1673-MONOMER"/>
<dbReference type="AlphaFoldDB" id="E5BI10"/>
<dbReference type="Proteomes" id="UP000002975">
    <property type="component" value="Unassembled WGS sequence"/>
</dbReference>
<organism evidence="1 2">
    <name type="scientific">Fusobacterium gonidiaformans 3-1-5R</name>
    <dbReference type="NCBI Taxonomy" id="469605"/>
    <lineage>
        <taxon>Bacteria</taxon>
        <taxon>Fusobacteriati</taxon>
        <taxon>Fusobacteriota</taxon>
        <taxon>Fusobacteriia</taxon>
        <taxon>Fusobacteriales</taxon>
        <taxon>Fusobacteriaceae</taxon>
        <taxon>Fusobacterium</taxon>
    </lineage>
</organism>
<accession>E5BI10</accession>
<gene>
    <name evidence="1" type="ORF">FSBG_01630</name>
</gene>
<dbReference type="EMBL" id="GG657974">
    <property type="protein sequence ID" value="EFS22133.1"/>
    <property type="molecule type" value="Genomic_DNA"/>
</dbReference>
<keyword evidence="2" id="KW-1185">Reference proteome</keyword>
<protein>
    <submittedName>
        <fullName evidence="1">Uncharacterized protein</fullName>
    </submittedName>
</protein>